<evidence type="ECO:0000313" key="1">
    <source>
        <dbReference type="EMBL" id="TWU39162.1"/>
    </source>
</evidence>
<name>A0A5C6DR84_9BACT</name>
<reference evidence="1 2" key="1">
    <citation type="submission" date="2019-02" db="EMBL/GenBank/DDBJ databases">
        <title>Deep-cultivation of Planctomycetes and their phenomic and genomic characterization uncovers novel biology.</title>
        <authorList>
            <person name="Wiegand S."/>
            <person name="Jogler M."/>
            <person name="Boedeker C."/>
            <person name="Pinto D."/>
            <person name="Vollmers J."/>
            <person name="Rivas-Marin E."/>
            <person name="Kohn T."/>
            <person name="Peeters S.H."/>
            <person name="Heuer A."/>
            <person name="Rast P."/>
            <person name="Oberbeckmann S."/>
            <person name="Bunk B."/>
            <person name="Jeske O."/>
            <person name="Meyerdierks A."/>
            <person name="Storesund J.E."/>
            <person name="Kallscheuer N."/>
            <person name="Luecker S."/>
            <person name="Lage O.M."/>
            <person name="Pohl T."/>
            <person name="Merkel B.J."/>
            <person name="Hornburger P."/>
            <person name="Mueller R.-W."/>
            <person name="Bruemmer F."/>
            <person name="Labrenz M."/>
            <person name="Spormann A.M."/>
            <person name="Op Den Camp H."/>
            <person name="Overmann J."/>
            <person name="Amann R."/>
            <person name="Jetten M.S.M."/>
            <person name="Mascher T."/>
            <person name="Medema M.H."/>
            <person name="Devos D.P."/>
            <person name="Kaster A.-K."/>
            <person name="Ovreas L."/>
            <person name="Rohde M."/>
            <person name="Galperin M.Y."/>
            <person name="Jogler C."/>
        </authorList>
    </citation>
    <scope>NUCLEOTIDE SEQUENCE [LARGE SCALE GENOMIC DNA]</scope>
    <source>
        <strain evidence="1 2">Q31b</strain>
    </source>
</reference>
<dbReference type="RefSeq" id="WP_146601403.1">
    <property type="nucleotide sequence ID" value="NZ_SJPY01000006.1"/>
</dbReference>
<dbReference type="Proteomes" id="UP000315471">
    <property type="component" value="Unassembled WGS sequence"/>
</dbReference>
<dbReference type="EMBL" id="SJPY01000006">
    <property type="protein sequence ID" value="TWU39162.1"/>
    <property type="molecule type" value="Genomic_DNA"/>
</dbReference>
<dbReference type="OrthoDB" id="283511at2"/>
<evidence type="ECO:0000313" key="2">
    <source>
        <dbReference type="Proteomes" id="UP000315471"/>
    </source>
</evidence>
<comment type="caution">
    <text evidence="1">The sequence shown here is derived from an EMBL/GenBank/DDBJ whole genome shotgun (WGS) entry which is preliminary data.</text>
</comment>
<proteinExistence type="predicted"/>
<accession>A0A5C6DR84</accession>
<keyword evidence="2" id="KW-1185">Reference proteome</keyword>
<sequence length="185" mass="20756">MTEPLSLYDWTDKEQGCLTENQERIQSAVEMLAEIESGDPRFMIVLASARIDAALIDLFSAYREGRKMPGVFHRRSSVALECGLIDRGYNRFAQHVRTIRNRIVHGTTRASSLSEQPLASFVRKIHDETSIIPVWPDGPIAPEDDLTRSVYASMLAGVVAIELDFFDEAGKLVSKGFPSLLRHCF</sequence>
<dbReference type="AlphaFoldDB" id="A0A5C6DR84"/>
<protein>
    <recommendedName>
        <fullName evidence="3">Apea-like HEPN domain-containing protein</fullName>
    </recommendedName>
</protein>
<gene>
    <name evidence="1" type="ORF">Q31b_42470</name>
</gene>
<evidence type="ECO:0008006" key="3">
    <source>
        <dbReference type="Google" id="ProtNLM"/>
    </source>
</evidence>
<organism evidence="1 2">
    <name type="scientific">Novipirellula aureliae</name>
    <dbReference type="NCBI Taxonomy" id="2527966"/>
    <lineage>
        <taxon>Bacteria</taxon>
        <taxon>Pseudomonadati</taxon>
        <taxon>Planctomycetota</taxon>
        <taxon>Planctomycetia</taxon>
        <taxon>Pirellulales</taxon>
        <taxon>Pirellulaceae</taxon>
        <taxon>Novipirellula</taxon>
    </lineage>
</organism>